<dbReference type="InterPro" id="IPR000836">
    <property type="entry name" value="PRTase_dom"/>
</dbReference>
<organism evidence="4 5">
    <name type="scientific">Methylomicrobium album BG8</name>
    <dbReference type="NCBI Taxonomy" id="686340"/>
    <lineage>
        <taxon>Bacteria</taxon>
        <taxon>Pseudomonadati</taxon>
        <taxon>Pseudomonadota</taxon>
        <taxon>Gammaproteobacteria</taxon>
        <taxon>Methylococcales</taxon>
        <taxon>Methylococcaceae</taxon>
        <taxon>Methylomicrobium</taxon>
    </lineage>
</organism>
<keyword evidence="4" id="KW-0328">Glycosyltransferase</keyword>
<evidence type="ECO:0000313" key="4">
    <source>
        <dbReference type="EMBL" id="EIC29388.1"/>
    </source>
</evidence>
<dbReference type="RefSeq" id="WP_005371190.1">
    <property type="nucleotide sequence ID" value="NZ_CM001475.1"/>
</dbReference>
<evidence type="ECO:0000256" key="2">
    <source>
        <dbReference type="ARBA" id="ARBA00049402"/>
    </source>
</evidence>
<dbReference type="GO" id="GO:0000287">
    <property type="term" value="F:magnesium ion binding"/>
    <property type="evidence" value="ECO:0007669"/>
    <property type="project" value="TreeGrafter"/>
</dbReference>
<dbReference type="GO" id="GO:0005829">
    <property type="term" value="C:cytosol"/>
    <property type="evidence" value="ECO:0007669"/>
    <property type="project" value="TreeGrafter"/>
</dbReference>
<keyword evidence="4" id="KW-0808">Transferase</keyword>
<dbReference type="Gene3D" id="3.40.50.2020">
    <property type="match status" value="1"/>
</dbReference>
<dbReference type="InterPro" id="IPR050408">
    <property type="entry name" value="HGPRT"/>
</dbReference>
<evidence type="ECO:0000259" key="3">
    <source>
        <dbReference type="Pfam" id="PF00156"/>
    </source>
</evidence>
<dbReference type="InterPro" id="IPR029057">
    <property type="entry name" value="PRTase-like"/>
</dbReference>
<reference evidence="4 5" key="1">
    <citation type="journal article" date="2013" name="Genome Announc.">
        <title>Genome Sequence of the Obligate Gammaproteobacterial Methanotroph Methylomicrobium album Strain BG8.</title>
        <authorList>
            <person name="Kits K.D."/>
            <person name="Kalyuzhnaya M.G."/>
            <person name="Klotz M.G."/>
            <person name="Jetten M.S."/>
            <person name="Op den Camp H.J."/>
            <person name="Vuilleumier S."/>
            <person name="Bringel F."/>
            <person name="Dispirito A.A."/>
            <person name="Murrell J.C."/>
            <person name="Bruce D."/>
            <person name="Cheng J.F."/>
            <person name="Copeland A."/>
            <person name="Goodwin L."/>
            <person name="Hauser L."/>
            <person name="Lajus A."/>
            <person name="Land M.L."/>
            <person name="Lapidus A."/>
            <person name="Lucas S."/>
            <person name="Medigue C."/>
            <person name="Pitluck S."/>
            <person name="Woyke T."/>
            <person name="Zeytun A."/>
            <person name="Stein L.Y."/>
        </authorList>
    </citation>
    <scope>NUCLEOTIDE SEQUENCE [LARGE SCALE GENOMIC DNA]</scope>
    <source>
        <strain evidence="4 5">BG8</strain>
    </source>
</reference>
<dbReference type="GO" id="GO:0032264">
    <property type="term" value="P:IMP salvage"/>
    <property type="evidence" value="ECO:0007669"/>
    <property type="project" value="TreeGrafter"/>
</dbReference>
<dbReference type="HOGENOM" id="CLU_073615_2_0_6"/>
<dbReference type="NCBIfam" id="NF006605">
    <property type="entry name" value="PRK09162.1"/>
    <property type="match status" value="1"/>
</dbReference>
<dbReference type="GO" id="GO:0006178">
    <property type="term" value="P:guanine salvage"/>
    <property type="evidence" value="ECO:0007669"/>
    <property type="project" value="TreeGrafter"/>
</dbReference>
<protein>
    <submittedName>
        <fullName evidence="4">Hypoxanthine-guanine phosphoribosyltransferase</fullName>
    </submittedName>
</protein>
<sequence>MLDEIQQVQETADLLYSEQEVETALDRMAEQINRKLAGTNPVFVCVMHGGVVAAGRLLTRLTMPLTIDAVNASRYQNKTSGSTLAWTLKPGTPLAGRTVLIVDDILDEGITLKAIVDYCLEQGANTVYTAVLVDKKLDHPKPIQADFVGVETENRYLFGYGMDYKGYLRNAAGIYACKEGGA</sequence>
<dbReference type="STRING" id="686340.Metal_1609"/>
<dbReference type="SUPFAM" id="SSF53271">
    <property type="entry name" value="PRTase-like"/>
    <property type="match status" value="1"/>
</dbReference>
<keyword evidence="5" id="KW-1185">Reference proteome</keyword>
<feature type="domain" description="Phosphoribosyltransferase" evidence="3">
    <location>
        <begin position="15"/>
        <end position="164"/>
    </location>
</feature>
<dbReference type="EMBL" id="CM001475">
    <property type="protein sequence ID" value="EIC29388.1"/>
    <property type="molecule type" value="Genomic_DNA"/>
</dbReference>
<dbReference type="PANTHER" id="PTHR43340:SF1">
    <property type="entry name" value="HYPOXANTHINE PHOSPHORIBOSYLTRANSFERASE"/>
    <property type="match status" value="1"/>
</dbReference>
<evidence type="ECO:0000313" key="5">
    <source>
        <dbReference type="Proteomes" id="UP000005090"/>
    </source>
</evidence>
<dbReference type="CDD" id="cd06223">
    <property type="entry name" value="PRTases_typeI"/>
    <property type="match status" value="1"/>
</dbReference>
<dbReference type="Pfam" id="PF00156">
    <property type="entry name" value="Pribosyltran"/>
    <property type="match status" value="1"/>
</dbReference>
<evidence type="ECO:0000256" key="1">
    <source>
        <dbReference type="ARBA" id="ARBA00048811"/>
    </source>
</evidence>
<dbReference type="GO" id="GO:0004422">
    <property type="term" value="F:hypoxanthine phosphoribosyltransferase activity"/>
    <property type="evidence" value="ECO:0007669"/>
    <property type="project" value="TreeGrafter"/>
</dbReference>
<gene>
    <name evidence="4" type="ORF">Metal_1609</name>
</gene>
<name>H8GM27_METAL</name>
<dbReference type="AlphaFoldDB" id="H8GM27"/>
<proteinExistence type="predicted"/>
<dbReference type="GO" id="GO:0032263">
    <property type="term" value="P:GMP salvage"/>
    <property type="evidence" value="ECO:0007669"/>
    <property type="project" value="TreeGrafter"/>
</dbReference>
<dbReference type="GO" id="GO:0046100">
    <property type="term" value="P:hypoxanthine metabolic process"/>
    <property type="evidence" value="ECO:0007669"/>
    <property type="project" value="TreeGrafter"/>
</dbReference>
<dbReference type="eggNOG" id="COG0634">
    <property type="taxonomic scope" value="Bacteria"/>
</dbReference>
<comment type="catalytic activity">
    <reaction evidence="2">
        <text>IMP + diphosphate = hypoxanthine + 5-phospho-alpha-D-ribose 1-diphosphate</text>
        <dbReference type="Rhea" id="RHEA:17973"/>
        <dbReference type="ChEBI" id="CHEBI:17368"/>
        <dbReference type="ChEBI" id="CHEBI:33019"/>
        <dbReference type="ChEBI" id="CHEBI:58017"/>
        <dbReference type="ChEBI" id="CHEBI:58053"/>
        <dbReference type="EC" id="2.4.2.8"/>
    </reaction>
    <physiologicalReaction direction="right-to-left" evidence="2">
        <dbReference type="Rhea" id="RHEA:17975"/>
    </physiologicalReaction>
</comment>
<dbReference type="Proteomes" id="UP000005090">
    <property type="component" value="Chromosome"/>
</dbReference>
<dbReference type="PANTHER" id="PTHR43340">
    <property type="entry name" value="HYPOXANTHINE-GUANINE PHOSPHORIBOSYLTRANSFERASE"/>
    <property type="match status" value="1"/>
</dbReference>
<comment type="catalytic activity">
    <reaction evidence="1">
        <text>GMP + diphosphate = guanine + 5-phospho-alpha-D-ribose 1-diphosphate</text>
        <dbReference type="Rhea" id="RHEA:25424"/>
        <dbReference type="ChEBI" id="CHEBI:16235"/>
        <dbReference type="ChEBI" id="CHEBI:33019"/>
        <dbReference type="ChEBI" id="CHEBI:58017"/>
        <dbReference type="ChEBI" id="CHEBI:58115"/>
        <dbReference type="EC" id="2.4.2.8"/>
    </reaction>
    <physiologicalReaction direction="right-to-left" evidence="1">
        <dbReference type="Rhea" id="RHEA:25426"/>
    </physiologicalReaction>
</comment>
<accession>H8GM27</accession>